<organism evidence="1 2">
    <name type="scientific">Blastopirellula marina</name>
    <dbReference type="NCBI Taxonomy" id="124"/>
    <lineage>
        <taxon>Bacteria</taxon>
        <taxon>Pseudomonadati</taxon>
        <taxon>Planctomycetota</taxon>
        <taxon>Planctomycetia</taxon>
        <taxon>Pirellulales</taxon>
        <taxon>Pirellulaceae</taxon>
        <taxon>Blastopirellula</taxon>
    </lineage>
</organism>
<dbReference type="Gene3D" id="3.40.50.150">
    <property type="entry name" value="Vaccinia Virus protein VP39"/>
    <property type="match status" value="1"/>
</dbReference>
<proteinExistence type="predicted"/>
<dbReference type="InterPro" id="IPR029063">
    <property type="entry name" value="SAM-dependent_MTases_sf"/>
</dbReference>
<evidence type="ECO:0000313" key="1">
    <source>
        <dbReference type="EMBL" id="PQO25278.1"/>
    </source>
</evidence>
<protein>
    <recommendedName>
        <fullName evidence="3">Class I SAM-dependent methyltransferase</fullName>
    </recommendedName>
</protein>
<sequence>MALHCPGPLHGNWHRVRQTIAAFTPQQSTATSDVTFITWHGPSRSNKPNGAFEESLARFGVKPLILSKPDNWHNIDKLSLTAKALESIDTPYVMGSDSSDTLIFRDPALLVERFESHFTCDLVYNAAGSRCWPELPEYIEYQSSLPAAVHARGRHWFNSGMFFGRTEFCREYFRSLAKEPPVHGYTYSEQAVAMRAWPKWYPRVQLDYQCLLFQWFNESLDVMRLERPAQARHESLIEILRSLGSGLTGAEVGVFDGWTSEVLLRTFPDLRLWMVDAWLPYGGESYMGKQDAAYFQRAYDATMFWTHFAADRRFTLKETSPLAADRFADGSLDFVFIDANHMYESVRADVNAWWPKVRPEGALCGHDYAIHRDGEGVWGVKRAVDEFANARGLKTTVLQDGVWCIYRPRS</sequence>
<dbReference type="CDD" id="cd22997">
    <property type="entry name" value="GT_LH"/>
    <property type="match status" value="1"/>
</dbReference>
<dbReference type="Pfam" id="PF13578">
    <property type="entry name" value="Methyltransf_24"/>
    <property type="match status" value="1"/>
</dbReference>
<comment type="caution">
    <text evidence="1">The sequence shown here is derived from an EMBL/GenBank/DDBJ whole genome shotgun (WGS) entry which is preliminary data.</text>
</comment>
<name>A0A2S8EZE8_9BACT</name>
<accession>A0A2S8EZE8</accession>
<dbReference type="Proteomes" id="UP000240009">
    <property type="component" value="Unassembled WGS sequence"/>
</dbReference>
<gene>
    <name evidence="1" type="ORF">C5Y96_25580</name>
</gene>
<evidence type="ECO:0000313" key="2">
    <source>
        <dbReference type="Proteomes" id="UP000240009"/>
    </source>
</evidence>
<dbReference type="EMBL" id="PUIA01000085">
    <property type="protein sequence ID" value="PQO25278.1"/>
    <property type="molecule type" value="Genomic_DNA"/>
</dbReference>
<dbReference type="PANTHER" id="PTHR37909:SF1">
    <property type="entry name" value="S-ADENOSYL-L-METHIONINE-DEPENDENT METHYLTRANSFERASES SUPERFAMILY PROTEIN"/>
    <property type="match status" value="1"/>
</dbReference>
<dbReference type="AlphaFoldDB" id="A0A2S8EZE8"/>
<reference evidence="1 2" key="1">
    <citation type="submission" date="2018-02" db="EMBL/GenBank/DDBJ databases">
        <title>Comparative genomes isolates from brazilian mangrove.</title>
        <authorList>
            <person name="Araujo J.E."/>
            <person name="Taketani R.G."/>
            <person name="Silva M.C.P."/>
            <person name="Loureco M.V."/>
            <person name="Andreote F.D."/>
        </authorList>
    </citation>
    <scope>NUCLEOTIDE SEQUENCE [LARGE SCALE GENOMIC DNA]</scope>
    <source>
        <strain evidence="1 2">HEX-2 MGV</strain>
    </source>
</reference>
<evidence type="ECO:0008006" key="3">
    <source>
        <dbReference type="Google" id="ProtNLM"/>
    </source>
</evidence>
<dbReference type="SUPFAM" id="SSF53335">
    <property type="entry name" value="S-adenosyl-L-methionine-dependent methyltransferases"/>
    <property type="match status" value="1"/>
</dbReference>
<dbReference type="PANTHER" id="PTHR37909">
    <property type="entry name" value="S-ADENOSYL-L-METHIONINE-DEPENDENT METHYLTRANSFERASES SUPERFAMILY PROTEIN"/>
    <property type="match status" value="1"/>
</dbReference>